<dbReference type="HOGENOM" id="CLU_006842_7_0_6"/>
<dbReference type="PATRIC" id="fig|658445.3.peg.919"/>
<evidence type="ECO:0000259" key="5">
    <source>
        <dbReference type="PROSITE" id="PS50240"/>
    </source>
</evidence>
<dbReference type="OrthoDB" id="9813836at2"/>
<evidence type="ECO:0000256" key="2">
    <source>
        <dbReference type="RuleBase" id="RU363034"/>
    </source>
</evidence>
<keyword evidence="2" id="KW-0378">Hydrolase</keyword>
<keyword evidence="2" id="KW-0645">Protease</keyword>
<dbReference type="InterPro" id="IPR043504">
    <property type="entry name" value="Peptidase_S1_PA_chymotrypsin"/>
</dbReference>
<gene>
    <name evidence="6" type="ORF">H744_1c0846</name>
</gene>
<keyword evidence="2" id="KW-0720">Serine protease</keyword>
<proteinExistence type="predicted"/>
<dbReference type="STRING" id="658445.H744_1c0846"/>
<evidence type="ECO:0000256" key="1">
    <source>
        <dbReference type="ARBA" id="ARBA00023157"/>
    </source>
</evidence>
<keyword evidence="7" id="KW-1185">Reference proteome</keyword>
<dbReference type="Pfam" id="PF00089">
    <property type="entry name" value="Trypsin"/>
    <property type="match status" value="1"/>
</dbReference>
<dbReference type="EMBL" id="CP005973">
    <property type="protein sequence ID" value="AJR05871.1"/>
    <property type="molecule type" value="Genomic_DNA"/>
</dbReference>
<dbReference type="InterPro" id="IPR018114">
    <property type="entry name" value="TRYPSIN_HIS"/>
</dbReference>
<dbReference type="InterPro" id="IPR009003">
    <property type="entry name" value="Peptidase_S1_PA"/>
</dbReference>
<evidence type="ECO:0000313" key="7">
    <source>
        <dbReference type="Proteomes" id="UP000032303"/>
    </source>
</evidence>
<protein>
    <recommendedName>
        <fullName evidence="5">Peptidase S1 domain-containing protein</fullName>
    </recommendedName>
</protein>
<feature type="domain" description="Peptidase S1" evidence="5">
    <location>
        <begin position="31"/>
        <end position="306"/>
    </location>
</feature>
<dbReference type="KEGG" id="pgb:H744_1c0846"/>
<evidence type="ECO:0000313" key="6">
    <source>
        <dbReference type="EMBL" id="AJR05871.1"/>
    </source>
</evidence>
<dbReference type="GO" id="GO:0004252">
    <property type="term" value="F:serine-type endopeptidase activity"/>
    <property type="evidence" value="ECO:0007669"/>
    <property type="project" value="InterPro"/>
</dbReference>
<dbReference type="InterPro" id="IPR033116">
    <property type="entry name" value="TRYPSIN_SER"/>
</dbReference>
<dbReference type="PANTHER" id="PTHR24253">
    <property type="entry name" value="TRANSMEMBRANE PROTEASE SERINE"/>
    <property type="match status" value="1"/>
</dbReference>
<dbReference type="SUPFAM" id="SSF50494">
    <property type="entry name" value="Trypsin-like serine proteases"/>
    <property type="match status" value="1"/>
</dbReference>
<evidence type="ECO:0000256" key="3">
    <source>
        <dbReference type="SAM" id="MobiDB-lite"/>
    </source>
</evidence>
<feature type="chain" id="PRO_5002191526" description="Peptidase S1 domain-containing protein" evidence="4">
    <location>
        <begin position="23"/>
        <end position="365"/>
    </location>
</feature>
<dbReference type="PANTHER" id="PTHR24253:SF103">
    <property type="entry name" value="TRANSMEMBRANE PROTEASE SERINE 7"/>
    <property type="match status" value="1"/>
</dbReference>
<dbReference type="PROSITE" id="PS00134">
    <property type="entry name" value="TRYPSIN_HIS"/>
    <property type="match status" value="1"/>
</dbReference>
<organism evidence="6 7">
    <name type="scientific">Photobacterium gaetbulicola Gung47</name>
    <dbReference type="NCBI Taxonomy" id="658445"/>
    <lineage>
        <taxon>Bacteria</taxon>
        <taxon>Pseudomonadati</taxon>
        <taxon>Pseudomonadota</taxon>
        <taxon>Gammaproteobacteria</taxon>
        <taxon>Vibrionales</taxon>
        <taxon>Vibrionaceae</taxon>
        <taxon>Photobacterium</taxon>
    </lineage>
</organism>
<keyword evidence="1" id="KW-1015">Disulfide bond</keyword>
<dbReference type="PRINTS" id="PR00722">
    <property type="entry name" value="CHYMOTRYPSIN"/>
</dbReference>
<dbReference type="PROSITE" id="PS00135">
    <property type="entry name" value="TRYPSIN_SER"/>
    <property type="match status" value="1"/>
</dbReference>
<sequence length="365" mass="39223">MKIKFTPVAITLACLFTAPTFAEEPQIQTRVLNGEAASQLSSELLLPWQAAFLTAPQLSDGTHITSGCGAVVISDYWAVTAAHCIEPFMSNTLITGTNVIKNQSGTADDIADKFKFTIIDKIVHYGYYLNPALDHDIALLKVDRSMLEVAKPIKIATPQEQEAANNQFANTWNPSGFSKANLIASGWGYTQPKFDQPNELMVVKLGGIPMDDCDADYPLGENSHFVCADSNAPNIKKDVCRGDSGGPLVWQVPEKASDSDFGLRVIGVTSNGPYCHLKEGGVAEAQKNGLYTELAYYYNWIEAQTGLNLATQDTPTFSVDPFSKVSDPETKTGPSVGGSGGGGSLPLSGLLSLAALALLRRRLDR</sequence>
<keyword evidence="4" id="KW-0732">Signal</keyword>
<dbReference type="GO" id="GO:0006508">
    <property type="term" value="P:proteolysis"/>
    <property type="evidence" value="ECO:0007669"/>
    <property type="project" value="UniProtKB-KW"/>
</dbReference>
<dbReference type="AlphaFoldDB" id="A0A0C5W397"/>
<reference evidence="6 7" key="1">
    <citation type="submission" date="2013-05" db="EMBL/GenBank/DDBJ databases">
        <title>Complete genome sequence of the lipase-producing bacterium Photobacterium gaetbulicola Gung47.</title>
        <authorList>
            <person name="Kim Y.-O."/>
        </authorList>
    </citation>
    <scope>NUCLEOTIDE SEQUENCE [LARGE SCALE GENOMIC DNA]</scope>
    <source>
        <strain evidence="6 7">Gung47</strain>
    </source>
</reference>
<dbReference type="InterPro" id="IPR001254">
    <property type="entry name" value="Trypsin_dom"/>
</dbReference>
<accession>A0A0C5W397</accession>
<dbReference type="InterPro" id="IPR001314">
    <property type="entry name" value="Peptidase_S1A"/>
</dbReference>
<dbReference type="SMART" id="SM00020">
    <property type="entry name" value="Tryp_SPc"/>
    <property type="match status" value="1"/>
</dbReference>
<dbReference type="CDD" id="cd00190">
    <property type="entry name" value="Tryp_SPc"/>
    <property type="match status" value="1"/>
</dbReference>
<evidence type="ECO:0000256" key="4">
    <source>
        <dbReference type="SAM" id="SignalP"/>
    </source>
</evidence>
<dbReference type="Gene3D" id="2.40.10.10">
    <property type="entry name" value="Trypsin-like serine proteases"/>
    <property type="match status" value="1"/>
</dbReference>
<feature type="region of interest" description="Disordered" evidence="3">
    <location>
        <begin position="320"/>
        <end position="341"/>
    </location>
</feature>
<dbReference type="PROSITE" id="PS50240">
    <property type="entry name" value="TRYPSIN_DOM"/>
    <property type="match status" value="1"/>
</dbReference>
<dbReference type="Proteomes" id="UP000032303">
    <property type="component" value="Chromosome 1"/>
</dbReference>
<name>A0A0C5W397_9GAMM</name>
<feature type="signal peptide" evidence="4">
    <location>
        <begin position="1"/>
        <end position="22"/>
    </location>
</feature>